<feature type="domain" description="Glucose-6-phosphate dehydrogenase NAD-binding" evidence="6">
    <location>
        <begin position="16"/>
        <end position="181"/>
    </location>
</feature>
<accession>A0ABQ4J2R9</accession>
<dbReference type="InterPro" id="IPR022674">
    <property type="entry name" value="G6P_DH_NAD-bd"/>
</dbReference>
<protein>
    <submittedName>
        <fullName evidence="8">Glucose-6-phosphate 1-dehydrogenase</fullName>
    </submittedName>
</protein>
<dbReference type="Pfam" id="PF00479">
    <property type="entry name" value="G6PD_N"/>
    <property type="match status" value="1"/>
</dbReference>
<feature type="domain" description="Glucose-6-phosphate dehydrogenase C-terminal" evidence="7">
    <location>
        <begin position="185"/>
        <end position="461"/>
    </location>
</feature>
<evidence type="ECO:0000313" key="9">
    <source>
        <dbReference type="Proteomes" id="UP000643165"/>
    </source>
</evidence>
<dbReference type="EMBL" id="BOPB01000034">
    <property type="protein sequence ID" value="GIJ24473.1"/>
    <property type="molecule type" value="Genomic_DNA"/>
</dbReference>
<dbReference type="NCBIfam" id="NF009492">
    <property type="entry name" value="PRK12853.1-3"/>
    <property type="match status" value="1"/>
</dbReference>
<dbReference type="InterPro" id="IPR001282">
    <property type="entry name" value="G6P_DH"/>
</dbReference>
<comment type="caution">
    <text evidence="8">The sequence shown here is derived from an EMBL/GenBank/DDBJ whole genome shotgun (WGS) entry which is preliminary data.</text>
</comment>
<dbReference type="PANTHER" id="PTHR23429">
    <property type="entry name" value="GLUCOSE-6-PHOSPHATE 1-DEHYDROGENASE G6PD"/>
    <property type="match status" value="1"/>
</dbReference>
<keyword evidence="3" id="KW-0521">NADP</keyword>
<evidence type="ECO:0000313" key="8">
    <source>
        <dbReference type="EMBL" id="GIJ24473.1"/>
    </source>
</evidence>
<dbReference type="Pfam" id="PF02781">
    <property type="entry name" value="G6PD_C"/>
    <property type="match status" value="1"/>
</dbReference>
<dbReference type="Proteomes" id="UP000643165">
    <property type="component" value="Unassembled WGS sequence"/>
</dbReference>
<name>A0ABQ4J2R9_9ACTN</name>
<comment type="pathway">
    <text evidence="1">Carbohydrate degradation; pentose phosphate pathway; D-ribulose 5-phosphate from D-glucose 6-phosphate (oxidative stage): step 1/3.</text>
</comment>
<evidence type="ECO:0000259" key="6">
    <source>
        <dbReference type="Pfam" id="PF00479"/>
    </source>
</evidence>
<sequence>MISPPDFSTDPAPTLVVLGAAGDLAARLLLPGLAGLVSRRGLEIELIGSDRLDWDNDQWRNRVRQIFAAEPQDTPQLRTIVDTTRYVPADVTVREDLVRLLNACSSRSLILYFALPPAATERACRALAGIDLPPTTRLVMEKPFGGDLASAEFLNQLVTGLVPESQIFRVDHYLGLSTVLNLFGLRFTNRMLESVLNSNHVASVDILLEESLALEGRAGYYDGAGALVDMLQSHALHVLSLLTMEPPSTLSARDVRDGAATVLRATRVWDNDPVRASRRARYTAGRVGGKVVPSYVDEDGVDPARRTETFAEMVVEVNTWRWAGVPFRLRTGKALRNLDKRVVITFKKPNWIPEGLHGYQRPDRIHIGLDPETLRLDFNLNGPGEPRTVGRAGMEVDPEPGDLPAYGQVLAGVLAGDPTLSVRGDQAEQTWRIVEPVLRAWRDDAVPLEEYEAGSDGPTAA</sequence>
<evidence type="ECO:0000259" key="7">
    <source>
        <dbReference type="Pfam" id="PF02781"/>
    </source>
</evidence>
<dbReference type="Gene3D" id="3.40.50.720">
    <property type="entry name" value="NAD(P)-binding Rossmann-like Domain"/>
    <property type="match status" value="1"/>
</dbReference>
<evidence type="ECO:0000256" key="5">
    <source>
        <dbReference type="ARBA" id="ARBA00023277"/>
    </source>
</evidence>
<dbReference type="PRINTS" id="PR00079">
    <property type="entry name" value="G6PDHDRGNASE"/>
</dbReference>
<dbReference type="RefSeq" id="WP_204004174.1">
    <property type="nucleotide sequence ID" value="NZ_BOPB01000034.1"/>
</dbReference>
<dbReference type="InterPro" id="IPR022675">
    <property type="entry name" value="G6P_DH_C"/>
</dbReference>
<evidence type="ECO:0000256" key="1">
    <source>
        <dbReference type="ARBA" id="ARBA00004937"/>
    </source>
</evidence>
<organism evidence="8 9">
    <name type="scientific">Micromonospora lutea</name>
    <dbReference type="NCBI Taxonomy" id="419825"/>
    <lineage>
        <taxon>Bacteria</taxon>
        <taxon>Bacillati</taxon>
        <taxon>Actinomycetota</taxon>
        <taxon>Actinomycetes</taxon>
        <taxon>Micromonosporales</taxon>
        <taxon>Micromonosporaceae</taxon>
        <taxon>Micromonospora</taxon>
    </lineage>
</organism>
<keyword evidence="5" id="KW-0119">Carbohydrate metabolism</keyword>
<dbReference type="SUPFAM" id="SSF55347">
    <property type="entry name" value="Glyceraldehyde-3-phosphate dehydrogenase-like, C-terminal domain"/>
    <property type="match status" value="1"/>
</dbReference>
<keyword evidence="9" id="KW-1185">Reference proteome</keyword>
<keyword evidence="2" id="KW-0313">Glucose metabolism</keyword>
<dbReference type="SUPFAM" id="SSF51735">
    <property type="entry name" value="NAD(P)-binding Rossmann-fold domains"/>
    <property type="match status" value="1"/>
</dbReference>
<dbReference type="InterPro" id="IPR036291">
    <property type="entry name" value="NAD(P)-bd_dom_sf"/>
</dbReference>
<keyword evidence="4" id="KW-0560">Oxidoreductase</keyword>
<proteinExistence type="predicted"/>
<dbReference type="Gene3D" id="3.30.360.10">
    <property type="entry name" value="Dihydrodipicolinate Reductase, domain 2"/>
    <property type="match status" value="1"/>
</dbReference>
<reference evidence="8 9" key="1">
    <citation type="submission" date="2021-01" db="EMBL/GenBank/DDBJ databases">
        <title>Whole genome shotgun sequence of Verrucosispora lutea NBRC 106530.</title>
        <authorList>
            <person name="Komaki H."/>
            <person name="Tamura T."/>
        </authorList>
    </citation>
    <scope>NUCLEOTIDE SEQUENCE [LARGE SCALE GENOMIC DNA]</scope>
    <source>
        <strain evidence="8 9">NBRC 106530</strain>
    </source>
</reference>
<evidence type="ECO:0000256" key="3">
    <source>
        <dbReference type="ARBA" id="ARBA00022857"/>
    </source>
</evidence>
<dbReference type="PANTHER" id="PTHR23429:SF0">
    <property type="entry name" value="GLUCOSE-6-PHOSPHATE 1-DEHYDROGENASE"/>
    <property type="match status" value="1"/>
</dbReference>
<evidence type="ECO:0000256" key="4">
    <source>
        <dbReference type="ARBA" id="ARBA00023002"/>
    </source>
</evidence>
<dbReference type="PIRSF" id="PIRSF000110">
    <property type="entry name" value="G6PD"/>
    <property type="match status" value="1"/>
</dbReference>
<gene>
    <name evidence="8" type="primary">zwf_3</name>
    <name evidence="8" type="ORF">Vlu01_50970</name>
</gene>
<evidence type="ECO:0000256" key="2">
    <source>
        <dbReference type="ARBA" id="ARBA00022526"/>
    </source>
</evidence>